<keyword evidence="2 4" id="KW-0378">Hydrolase</keyword>
<accession>A0ABD3LYN3</accession>
<dbReference type="EMBL" id="JBJKBG010000001">
    <property type="protein sequence ID" value="KAL3755624.1"/>
    <property type="molecule type" value="Genomic_DNA"/>
</dbReference>
<dbReference type="InterPro" id="IPR013189">
    <property type="entry name" value="Glyco_hydro_32_C"/>
</dbReference>
<reference evidence="7 8" key="1">
    <citation type="submission" date="2024-11" db="EMBL/GenBank/DDBJ databases">
        <title>Chromosome-level genome assembly of Eucalyptus globulus Labill. provides insights into its genome evolution.</title>
        <authorList>
            <person name="Li X."/>
        </authorList>
    </citation>
    <scope>NUCLEOTIDE SEQUENCE [LARGE SCALE GENOMIC DNA]</scope>
    <source>
        <strain evidence="7">CL2024</strain>
        <tissue evidence="7">Fresh tender leaves</tissue>
    </source>
</reference>
<dbReference type="GO" id="GO:0016798">
    <property type="term" value="F:hydrolase activity, acting on glycosyl bonds"/>
    <property type="evidence" value="ECO:0007669"/>
    <property type="project" value="UniProtKB-KW"/>
</dbReference>
<dbReference type="Gene3D" id="2.115.10.20">
    <property type="entry name" value="Glycosyl hydrolase domain, family 43"/>
    <property type="match status" value="1"/>
</dbReference>
<sequence length="351" mass="39516">MAYLYRQSTHCTWRRTGMWECLDFFPVSKNNTNGLDTSALGQGVKHVLKVNLDLTRYDTITYHPDVDKYMLDNTSADGWSSLRYDYGNFYASKTFFDSVKNWRLLWGWANEFDAIQFDVIPRKIWLDRNGKQLLQWPVEELETLRGQNVHMSSVKLNNGEHVEIKGITAAQADVDMVFSFSSLDGAEKFDSNWVNAQDLCGLKGSGVPGNVGPFGLLTLASKHLEEFTPVFFRIFKADDQNKHKVLMCSDARRIMITSLIPFFWGKCGSSLKSGIYKPSFAGFVDVDLSDGKISLRSLIDHSVVESFGAGGKTCITSRVYLTLALLGNARLFAFNNGTQTIMIETLSMPRA</sequence>
<dbReference type="SUPFAM" id="SSF49899">
    <property type="entry name" value="Concanavalin A-like lectins/glucanases"/>
    <property type="match status" value="1"/>
</dbReference>
<dbReference type="InterPro" id="IPR013148">
    <property type="entry name" value="Glyco_hydro_32_N"/>
</dbReference>
<evidence type="ECO:0000256" key="1">
    <source>
        <dbReference type="ARBA" id="ARBA00009902"/>
    </source>
</evidence>
<gene>
    <name evidence="7" type="ORF">ACJRO7_002643</name>
</gene>
<dbReference type="InterPro" id="IPR023296">
    <property type="entry name" value="Glyco_hydro_beta-prop_sf"/>
</dbReference>
<evidence type="ECO:0000256" key="2">
    <source>
        <dbReference type="ARBA" id="ARBA00022801"/>
    </source>
</evidence>
<evidence type="ECO:0000313" key="8">
    <source>
        <dbReference type="Proteomes" id="UP001634007"/>
    </source>
</evidence>
<feature type="domain" description="Glycosyl hydrolase family 32 N-terminal" evidence="5">
    <location>
        <begin position="12"/>
        <end position="137"/>
    </location>
</feature>
<evidence type="ECO:0000256" key="3">
    <source>
        <dbReference type="ARBA" id="ARBA00023295"/>
    </source>
</evidence>
<dbReference type="InterPro" id="IPR013320">
    <property type="entry name" value="ConA-like_dom_sf"/>
</dbReference>
<dbReference type="Proteomes" id="UP001634007">
    <property type="component" value="Unassembled WGS sequence"/>
</dbReference>
<dbReference type="PANTHER" id="PTHR31953">
    <property type="entry name" value="BETA-FRUCTOFURANOSIDASE, INSOLUBLE ISOENZYME CWINV1-RELATED"/>
    <property type="match status" value="1"/>
</dbReference>
<dbReference type="Pfam" id="PF00251">
    <property type="entry name" value="Glyco_hydro_32N"/>
    <property type="match status" value="1"/>
</dbReference>
<dbReference type="Gene3D" id="2.60.120.560">
    <property type="entry name" value="Exo-inulinase, domain 1"/>
    <property type="match status" value="1"/>
</dbReference>
<dbReference type="SMART" id="SM00640">
    <property type="entry name" value="Glyco_32"/>
    <property type="match status" value="1"/>
</dbReference>
<comment type="caution">
    <text evidence="7">The sequence shown here is derived from an EMBL/GenBank/DDBJ whole genome shotgun (WGS) entry which is preliminary data.</text>
</comment>
<evidence type="ECO:0000313" key="7">
    <source>
        <dbReference type="EMBL" id="KAL3755624.1"/>
    </source>
</evidence>
<feature type="domain" description="Glycosyl hydrolase family 32 C-terminal" evidence="6">
    <location>
        <begin position="140"/>
        <end position="340"/>
    </location>
</feature>
<evidence type="ECO:0000259" key="6">
    <source>
        <dbReference type="Pfam" id="PF08244"/>
    </source>
</evidence>
<dbReference type="FunFam" id="2.60.120.560:FF:000002">
    <property type="entry name" value="Beta-fructofuranosidase, insoluble isoenzyme CWINV1"/>
    <property type="match status" value="1"/>
</dbReference>
<proteinExistence type="inferred from homology"/>
<name>A0ABD3LYN3_EUCGL</name>
<protein>
    <submittedName>
        <fullName evidence="7">Uncharacterized protein</fullName>
    </submittedName>
</protein>
<dbReference type="SUPFAM" id="SSF75005">
    <property type="entry name" value="Arabinanase/levansucrase/invertase"/>
    <property type="match status" value="1"/>
</dbReference>
<dbReference type="Pfam" id="PF08244">
    <property type="entry name" value="Glyco_hydro_32C"/>
    <property type="match status" value="1"/>
</dbReference>
<organism evidence="7 8">
    <name type="scientific">Eucalyptus globulus</name>
    <name type="common">Tasmanian blue gum</name>
    <dbReference type="NCBI Taxonomy" id="34317"/>
    <lineage>
        <taxon>Eukaryota</taxon>
        <taxon>Viridiplantae</taxon>
        <taxon>Streptophyta</taxon>
        <taxon>Embryophyta</taxon>
        <taxon>Tracheophyta</taxon>
        <taxon>Spermatophyta</taxon>
        <taxon>Magnoliopsida</taxon>
        <taxon>eudicotyledons</taxon>
        <taxon>Gunneridae</taxon>
        <taxon>Pentapetalae</taxon>
        <taxon>rosids</taxon>
        <taxon>malvids</taxon>
        <taxon>Myrtales</taxon>
        <taxon>Myrtaceae</taxon>
        <taxon>Myrtoideae</taxon>
        <taxon>Eucalypteae</taxon>
        <taxon>Eucalyptus</taxon>
    </lineage>
</organism>
<dbReference type="AlphaFoldDB" id="A0ABD3LYN3"/>
<keyword evidence="3 4" id="KW-0326">Glycosidase</keyword>
<evidence type="ECO:0000256" key="4">
    <source>
        <dbReference type="RuleBase" id="RU362110"/>
    </source>
</evidence>
<dbReference type="InterPro" id="IPR001362">
    <property type="entry name" value="Glyco_hydro_32"/>
</dbReference>
<keyword evidence="8" id="KW-1185">Reference proteome</keyword>
<comment type="similarity">
    <text evidence="1 4">Belongs to the glycosyl hydrolase 32 family.</text>
</comment>
<evidence type="ECO:0000259" key="5">
    <source>
        <dbReference type="Pfam" id="PF00251"/>
    </source>
</evidence>
<dbReference type="InterPro" id="IPR050551">
    <property type="entry name" value="Fructan_Metab_Enzymes"/>
</dbReference>